<dbReference type="Proteomes" id="UP000800094">
    <property type="component" value="Unassembled WGS sequence"/>
</dbReference>
<reference evidence="2" key="1">
    <citation type="journal article" date="2020" name="Stud. Mycol.">
        <title>101 Dothideomycetes genomes: a test case for predicting lifestyles and emergence of pathogens.</title>
        <authorList>
            <person name="Haridas S."/>
            <person name="Albert R."/>
            <person name="Binder M."/>
            <person name="Bloem J."/>
            <person name="Labutti K."/>
            <person name="Salamov A."/>
            <person name="Andreopoulos B."/>
            <person name="Baker S."/>
            <person name="Barry K."/>
            <person name="Bills G."/>
            <person name="Bluhm B."/>
            <person name="Cannon C."/>
            <person name="Castanera R."/>
            <person name="Culley D."/>
            <person name="Daum C."/>
            <person name="Ezra D."/>
            <person name="Gonzalez J."/>
            <person name="Henrissat B."/>
            <person name="Kuo A."/>
            <person name="Liang C."/>
            <person name="Lipzen A."/>
            <person name="Lutzoni F."/>
            <person name="Magnuson J."/>
            <person name="Mondo S."/>
            <person name="Nolan M."/>
            <person name="Ohm R."/>
            <person name="Pangilinan J."/>
            <person name="Park H.-J."/>
            <person name="Ramirez L."/>
            <person name="Alfaro M."/>
            <person name="Sun H."/>
            <person name="Tritt A."/>
            <person name="Yoshinaga Y."/>
            <person name="Zwiers L.-H."/>
            <person name="Turgeon B."/>
            <person name="Goodwin S."/>
            <person name="Spatafora J."/>
            <person name="Crous P."/>
            <person name="Grigoriev I."/>
        </authorList>
    </citation>
    <scope>NUCLEOTIDE SEQUENCE</scope>
    <source>
        <strain evidence="2">CBS 122368</strain>
    </source>
</reference>
<feature type="compositionally biased region" description="Basic and acidic residues" evidence="1">
    <location>
        <begin position="99"/>
        <end position="108"/>
    </location>
</feature>
<dbReference type="AlphaFoldDB" id="A0A6A6HZH6"/>
<organism evidence="2 3">
    <name type="scientific">Trematosphaeria pertusa</name>
    <dbReference type="NCBI Taxonomy" id="390896"/>
    <lineage>
        <taxon>Eukaryota</taxon>
        <taxon>Fungi</taxon>
        <taxon>Dikarya</taxon>
        <taxon>Ascomycota</taxon>
        <taxon>Pezizomycotina</taxon>
        <taxon>Dothideomycetes</taxon>
        <taxon>Pleosporomycetidae</taxon>
        <taxon>Pleosporales</taxon>
        <taxon>Massarineae</taxon>
        <taxon>Trematosphaeriaceae</taxon>
        <taxon>Trematosphaeria</taxon>
    </lineage>
</organism>
<dbReference type="EMBL" id="ML987205">
    <property type="protein sequence ID" value="KAF2243426.1"/>
    <property type="molecule type" value="Genomic_DNA"/>
</dbReference>
<feature type="region of interest" description="Disordered" evidence="1">
    <location>
        <begin position="87"/>
        <end position="118"/>
    </location>
</feature>
<name>A0A6A6HZH6_9PLEO</name>
<evidence type="ECO:0000313" key="3">
    <source>
        <dbReference type="Proteomes" id="UP000800094"/>
    </source>
</evidence>
<accession>A0A6A6HZH6</accession>
<protein>
    <submittedName>
        <fullName evidence="2">Uncharacterized protein</fullName>
    </submittedName>
</protein>
<evidence type="ECO:0000313" key="2">
    <source>
        <dbReference type="EMBL" id="KAF2243426.1"/>
    </source>
</evidence>
<sequence length="186" mass="21115">MLLHAIGGVVWKVVTWGLDIHRSSGFSLSRAPIAERTSTFVLVRNYVIWGLQTSYILSGMPTPPSAYLQHHLSKFDTYDTRRGTYALDSHRQKPSQRLSDYHPYDPRHGKSPSPSARKPKVSTLTILYFHHQYRTFRFFTPPIIPVDTVEIYNTSGDLLDGHSILCSCATPIHSRSERHDAVQSHG</sequence>
<keyword evidence="3" id="KW-1185">Reference proteome</keyword>
<dbReference type="GeneID" id="54572802"/>
<dbReference type="RefSeq" id="XP_033678430.1">
    <property type="nucleotide sequence ID" value="XM_033819472.1"/>
</dbReference>
<evidence type="ECO:0000256" key="1">
    <source>
        <dbReference type="SAM" id="MobiDB-lite"/>
    </source>
</evidence>
<gene>
    <name evidence="2" type="ORF">BU26DRAFT_117560</name>
</gene>
<proteinExistence type="predicted"/>